<feature type="region of interest" description="Disordered" evidence="19">
    <location>
        <begin position="709"/>
        <end position="762"/>
    </location>
</feature>
<evidence type="ECO:0000256" key="6">
    <source>
        <dbReference type="ARBA" id="ARBA00022801"/>
    </source>
</evidence>
<keyword evidence="3" id="KW-0479">Metal-binding</keyword>
<dbReference type="PROSITE" id="PS00039">
    <property type="entry name" value="DEAD_ATP_HELICASE"/>
    <property type="match status" value="1"/>
</dbReference>
<dbReference type="Gene3D" id="3.40.50.300">
    <property type="entry name" value="P-loop containing nucleotide triphosphate hydrolases"/>
    <property type="match status" value="2"/>
</dbReference>
<dbReference type="InterPro" id="IPR001650">
    <property type="entry name" value="Helicase_C-like"/>
</dbReference>
<feature type="region of interest" description="Disordered" evidence="19">
    <location>
        <begin position="599"/>
        <end position="620"/>
    </location>
</feature>
<dbReference type="GO" id="GO:0003723">
    <property type="term" value="F:RNA binding"/>
    <property type="evidence" value="ECO:0007669"/>
    <property type="project" value="UniProtKB-KW"/>
</dbReference>
<dbReference type="InterPro" id="IPR011545">
    <property type="entry name" value="DEAD/DEAH_box_helicase_dom"/>
</dbReference>
<comment type="caution">
    <text evidence="24">The sequence shown here is derived from an EMBL/GenBank/DDBJ whole genome shotgun (WGS) entry which is preliminary data.</text>
</comment>
<dbReference type="Proteomes" id="UP000320333">
    <property type="component" value="Unassembled WGS sequence"/>
</dbReference>
<feature type="domain" description="Helicase C-terminal" evidence="22">
    <location>
        <begin position="357"/>
        <end position="528"/>
    </location>
</feature>
<evidence type="ECO:0000313" key="24">
    <source>
        <dbReference type="EMBL" id="TPX77099.1"/>
    </source>
</evidence>
<evidence type="ECO:0000259" key="22">
    <source>
        <dbReference type="PROSITE" id="PS51194"/>
    </source>
</evidence>
<dbReference type="InterPro" id="IPR000629">
    <property type="entry name" value="RNA-helicase_DEAD-box_CS"/>
</dbReference>
<evidence type="ECO:0000256" key="3">
    <source>
        <dbReference type="ARBA" id="ARBA00022723"/>
    </source>
</evidence>
<keyword evidence="8" id="KW-0862">Zinc</keyword>
<dbReference type="CDD" id="cd17967">
    <property type="entry name" value="DEADc_DDX3_DDX4"/>
    <property type="match status" value="1"/>
</dbReference>
<dbReference type="PROSITE" id="PS51192">
    <property type="entry name" value="HELICASE_ATP_BIND_1"/>
    <property type="match status" value="1"/>
</dbReference>
<dbReference type="GO" id="GO:0003724">
    <property type="term" value="F:RNA helicase activity"/>
    <property type="evidence" value="ECO:0007669"/>
    <property type="project" value="UniProtKB-EC"/>
</dbReference>
<evidence type="ECO:0000256" key="5">
    <source>
        <dbReference type="ARBA" id="ARBA00022771"/>
    </source>
</evidence>
<keyword evidence="2" id="KW-0396">Initiation factor</keyword>
<protein>
    <recommendedName>
        <fullName evidence="12">ATP-dependent RNA helicase DED1</fullName>
        <ecNumber evidence="1">3.6.4.13</ecNumber>
    </recommendedName>
    <alternativeName>
        <fullName evidence="13">ATP-dependent RNA helicase ded1</fullName>
    </alternativeName>
</protein>
<dbReference type="SUPFAM" id="SSF90209">
    <property type="entry name" value="Ran binding protein zinc finger-like"/>
    <property type="match status" value="2"/>
</dbReference>
<feature type="compositionally biased region" description="Gly residues" evidence="19">
    <location>
        <begin position="709"/>
        <end position="747"/>
    </location>
</feature>
<keyword evidence="5 16" id="KW-0863">Zinc-finger</keyword>
<keyword evidence="4 18" id="KW-0547">Nucleotide-binding</keyword>
<keyword evidence="2" id="KW-0648">Protein biosynthesis</keyword>
<dbReference type="Pfam" id="PF00270">
    <property type="entry name" value="DEAD"/>
    <property type="match status" value="1"/>
</dbReference>
<feature type="domain" description="Helicase ATP-binding" evidence="21">
    <location>
        <begin position="156"/>
        <end position="346"/>
    </location>
</feature>
<evidence type="ECO:0000256" key="1">
    <source>
        <dbReference type="ARBA" id="ARBA00012552"/>
    </source>
</evidence>
<feature type="domain" description="RanBP2-type" evidence="20">
    <location>
        <begin position="626"/>
        <end position="655"/>
    </location>
</feature>
<keyword evidence="10" id="KW-0694">RNA-binding</keyword>
<dbReference type="AlphaFoldDB" id="A0A507FL24"/>
<dbReference type="PROSITE" id="PS50199">
    <property type="entry name" value="ZF_RANBP2_2"/>
    <property type="match status" value="2"/>
</dbReference>
<evidence type="ECO:0000256" key="7">
    <source>
        <dbReference type="ARBA" id="ARBA00022806"/>
    </source>
</evidence>
<comment type="function">
    <text evidence="14">ATP-binding RNA helicase involved in translation initiation. Remodels RNA in response to ADP and ATP concentrations by facilitating disruption, but also formation of RNA duplexes.</text>
</comment>
<dbReference type="PROSITE" id="PS01358">
    <property type="entry name" value="ZF_RANBP2_1"/>
    <property type="match status" value="2"/>
</dbReference>
<reference evidence="24 25" key="1">
    <citation type="journal article" date="2019" name="Sci. Rep.">
        <title>Comparative genomics of chytrid fungi reveal insights into the obligate biotrophic and pathogenic lifestyle of Synchytrium endobioticum.</title>
        <authorList>
            <person name="van de Vossenberg B.T.L.H."/>
            <person name="Warris S."/>
            <person name="Nguyen H.D.T."/>
            <person name="van Gent-Pelzer M.P.E."/>
            <person name="Joly D.L."/>
            <person name="van de Geest H.C."/>
            <person name="Bonants P.J.M."/>
            <person name="Smith D.S."/>
            <person name="Levesque C.A."/>
            <person name="van der Lee T.A.J."/>
        </authorList>
    </citation>
    <scope>NUCLEOTIDE SEQUENCE [LARGE SCALE GENOMIC DNA]</scope>
    <source>
        <strain evidence="24 25">CBS 675.73</strain>
    </source>
</reference>
<dbReference type="EMBL" id="QEAP01000028">
    <property type="protein sequence ID" value="TPX77099.1"/>
    <property type="molecule type" value="Genomic_DNA"/>
</dbReference>
<dbReference type="CDD" id="cd18787">
    <property type="entry name" value="SF2_C_DEAD"/>
    <property type="match status" value="1"/>
</dbReference>
<evidence type="ECO:0000259" key="20">
    <source>
        <dbReference type="PROSITE" id="PS50199"/>
    </source>
</evidence>
<evidence type="ECO:0000256" key="19">
    <source>
        <dbReference type="SAM" id="MobiDB-lite"/>
    </source>
</evidence>
<evidence type="ECO:0000256" key="13">
    <source>
        <dbReference type="ARBA" id="ARBA00024405"/>
    </source>
</evidence>
<evidence type="ECO:0000256" key="16">
    <source>
        <dbReference type="PROSITE-ProRule" id="PRU00322"/>
    </source>
</evidence>
<evidence type="ECO:0000256" key="12">
    <source>
        <dbReference type="ARBA" id="ARBA00024397"/>
    </source>
</evidence>
<evidence type="ECO:0000256" key="9">
    <source>
        <dbReference type="ARBA" id="ARBA00022840"/>
    </source>
</evidence>
<dbReference type="Pfam" id="PF00641">
    <property type="entry name" value="Zn_ribbon_RanBP"/>
    <property type="match status" value="2"/>
</dbReference>
<comment type="similarity">
    <text evidence="11">Belongs to the DEAD box helicase family. DDX3/DED1 subfamily.</text>
</comment>
<dbReference type="GO" id="GO:0003743">
    <property type="term" value="F:translation initiation factor activity"/>
    <property type="evidence" value="ECO:0007669"/>
    <property type="project" value="UniProtKB-KW"/>
</dbReference>
<dbReference type="GO" id="GO:0008270">
    <property type="term" value="F:zinc ion binding"/>
    <property type="evidence" value="ECO:0007669"/>
    <property type="project" value="UniProtKB-KW"/>
</dbReference>
<accession>A0A507FL24</accession>
<feature type="compositionally biased region" description="Gly residues" evidence="19">
    <location>
        <begin position="680"/>
        <end position="694"/>
    </location>
</feature>
<dbReference type="Gene3D" id="4.10.1060.10">
    <property type="entry name" value="Zinc finger, RanBP2-type"/>
    <property type="match status" value="2"/>
</dbReference>
<feature type="compositionally biased region" description="Gly residues" evidence="19">
    <location>
        <begin position="558"/>
        <end position="568"/>
    </location>
</feature>
<evidence type="ECO:0000256" key="14">
    <source>
        <dbReference type="ARBA" id="ARBA00025161"/>
    </source>
</evidence>
<dbReference type="InterPro" id="IPR044763">
    <property type="entry name" value="Ded1/Dbp1_DEADc"/>
</dbReference>
<dbReference type="FunFam" id="3.40.50.300:FF:000397">
    <property type="entry name" value="Probable ATP-dependent RNA helicase DDX4"/>
    <property type="match status" value="1"/>
</dbReference>
<evidence type="ECO:0000256" key="18">
    <source>
        <dbReference type="RuleBase" id="RU000492"/>
    </source>
</evidence>
<dbReference type="PROSITE" id="PS51194">
    <property type="entry name" value="HELICASE_CTER"/>
    <property type="match status" value="1"/>
</dbReference>
<evidence type="ECO:0000259" key="23">
    <source>
        <dbReference type="PROSITE" id="PS51195"/>
    </source>
</evidence>
<dbReference type="EC" id="3.6.4.13" evidence="1"/>
<evidence type="ECO:0000256" key="11">
    <source>
        <dbReference type="ARBA" id="ARBA00024358"/>
    </source>
</evidence>
<dbReference type="GO" id="GO:0005524">
    <property type="term" value="F:ATP binding"/>
    <property type="evidence" value="ECO:0007669"/>
    <property type="project" value="UniProtKB-KW"/>
</dbReference>
<dbReference type="STRING" id="246404.A0A507FL24"/>
<feature type="region of interest" description="Disordered" evidence="19">
    <location>
        <begin position="1"/>
        <end position="82"/>
    </location>
</feature>
<dbReference type="GO" id="GO:0016787">
    <property type="term" value="F:hydrolase activity"/>
    <property type="evidence" value="ECO:0007669"/>
    <property type="project" value="UniProtKB-KW"/>
</dbReference>
<evidence type="ECO:0000256" key="15">
    <source>
        <dbReference type="ARBA" id="ARBA00047984"/>
    </source>
</evidence>
<feature type="compositionally biased region" description="Polar residues" evidence="19">
    <location>
        <begin position="750"/>
        <end position="762"/>
    </location>
</feature>
<dbReference type="InterPro" id="IPR027417">
    <property type="entry name" value="P-loop_NTPase"/>
</dbReference>
<feature type="region of interest" description="Disordered" evidence="19">
    <location>
        <begin position="651"/>
        <end position="694"/>
    </location>
</feature>
<evidence type="ECO:0000259" key="21">
    <source>
        <dbReference type="PROSITE" id="PS51192"/>
    </source>
</evidence>
<dbReference type="FunFam" id="3.40.50.300:FF:000008">
    <property type="entry name" value="ATP-dependent RNA helicase RhlB"/>
    <property type="match status" value="1"/>
</dbReference>
<feature type="short sequence motif" description="Q motif" evidence="17">
    <location>
        <begin position="125"/>
        <end position="153"/>
    </location>
</feature>
<dbReference type="SMART" id="SM00487">
    <property type="entry name" value="DEXDc"/>
    <property type="match status" value="1"/>
</dbReference>
<comment type="catalytic activity">
    <reaction evidence="15">
        <text>ATP + H2O = ADP + phosphate + H(+)</text>
        <dbReference type="Rhea" id="RHEA:13065"/>
        <dbReference type="ChEBI" id="CHEBI:15377"/>
        <dbReference type="ChEBI" id="CHEBI:15378"/>
        <dbReference type="ChEBI" id="CHEBI:30616"/>
        <dbReference type="ChEBI" id="CHEBI:43474"/>
        <dbReference type="ChEBI" id="CHEBI:456216"/>
        <dbReference type="EC" id="3.6.4.13"/>
    </reaction>
</comment>
<dbReference type="SMART" id="SM00490">
    <property type="entry name" value="HELICc"/>
    <property type="match status" value="1"/>
</dbReference>
<dbReference type="InterPro" id="IPR014001">
    <property type="entry name" value="Helicase_ATP-bd"/>
</dbReference>
<keyword evidence="6 18" id="KW-0378">Hydrolase</keyword>
<dbReference type="Pfam" id="PF00271">
    <property type="entry name" value="Helicase_C"/>
    <property type="match status" value="1"/>
</dbReference>
<keyword evidence="7 18" id="KW-0347">Helicase</keyword>
<feature type="region of interest" description="Disordered" evidence="19">
    <location>
        <begin position="531"/>
        <end position="568"/>
    </location>
</feature>
<organism evidence="24 25">
    <name type="scientific">Chytriomyces confervae</name>
    <dbReference type="NCBI Taxonomy" id="246404"/>
    <lineage>
        <taxon>Eukaryota</taxon>
        <taxon>Fungi</taxon>
        <taxon>Fungi incertae sedis</taxon>
        <taxon>Chytridiomycota</taxon>
        <taxon>Chytridiomycota incertae sedis</taxon>
        <taxon>Chytridiomycetes</taxon>
        <taxon>Chytridiales</taxon>
        <taxon>Chytriomycetaceae</taxon>
        <taxon>Chytriomyces</taxon>
    </lineage>
</organism>
<evidence type="ECO:0000256" key="8">
    <source>
        <dbReference type="ARBA" id="ARBA00022833"/>
    </source>
</evidence>
<dbReference type="InterPro" id="IPR001876">
    <property type="entry name" value="Znf_RanBP2"/>
</dbReference>
<dbReference type="InterPro" id="IPR036443">
    <property type="entry name" value="Znf_RanBP2_sf"/>
</dbReference>
<evidence type="ECO:0000256" key="2">
    <source>
        <dbReference type="ARBA" id="ARBA00022540"/>
    </source>
</evidence>
<proteinExistence type="inferred from homology"/>
<keyword evidence="25" id="KW-1185">Reference proteome</keyword>
<keyword evidence="9 18" id="KW-0067">ATP-binding</keyword>
<dbReference type="PANTHER" id="PTHR47958">
    <property type="entry name" value="ATP-DEPENDENT RNA HELICASE DBP3"/>
    <property type="match status" value="1"/>
</dbReference>
<evidence type="ECO:0000256" key="4">
    <source>
        <dbReference type="ARBA" id="ARBA00022741"/>
    </source>
</evidence>
<dbReference type="SMART" id="SM00547">
    <property type="entry name" value="ZnF_RBZ"/>
    <property type="match status" value="2"/>
</dbReference>
<dbReference type="OrthoDB" id="196131at2759"/>
<feature type="compositionally biased region" description="Gly residues" evidence="19">
    <location>
        <begin position="534"/>
        <end position="547"/>
    </location>
</feature>
<evidence type="ECO:0000256" key="10">
    <source>
        <dbReference type="ARBA" id="ARBA00022884"/>
    </source>
</evidence>
<sequence length="762" mass="81960">MDDEWDDTPAGEYGSADTHVELEDDGVEPEAPPAFDPSQNQDARLDDAPVPLQTTTLRQVAKTENKQELEASDYDLENDPDVKPRDERLEAQFFGGKQVVAGLNFDKYGDIPIQTSGKDVPPPLESFETSALHPLLKHNIKLAKYKSPTPVQTFSVPIVTAGRDLMSCAQTGSGKTAGFLFPILSQAFYDGPSEDSRSDGPRYGDVSPAATPLSLILAPTRELAVQIYEESRKFAYRSWIRPCVAYGGTPMGDQMRDLSRGCGLLVATPGRLVDFIERGKVSLKKVRYLVLDEADRMLDMGFEPQIRRIVEQEKMPRERQTLMFSATFPRDIQVLARDFLNDYIFLSIGRVGGTTEDIRQTLICVENEHKRSLLVDMLSADPSLVKEGHADPNLTLVFVETKRLADELCVFLAEHGFPATAIHGDRTQREREDALASFKIGRRPILIATAVASRGLDIPNVNHIINYDLPNDIDDYVHRIGRTGRAGNEGKATAFFCPEGRDLNLVKDFYQLLTESKQHVPDFLKKLVKEGRGGGDGGMRGGRGGRSFGATDYRQEPGGKGFGDRGTGGLASSNEGDWKCTACRVSNFARRTECYKCNERRPEGAGSDAPGYSGGGFGARTNHPPAEGDWNCADCNRSNFARRTECFKCQAPRPEGAGSSDPGYNRGAVGDGRGKASYESGGGRGGYGGGGRRGDSNGGGGGGYGGGDDGYGGGNGGYGEGNDGYGTGDDGYGGGNGSYGGGNGGCGAPVSTQSTVVDTGDW</sequence>
<evidence type="ECO:0000313" key="25">
    <source>
        <dbReference type="Proteomes" id="UP000320333"/>
    </source>
</evidence>
<name>A0A507FL24_9FUNG</name>
<dbReference type="SUPFAM" id="SSF52540">
    <property type="entry name" value="P-loop containing nucleoside triphosphate hydrolases"/>
    <property type="match status" value="1"/>
</dbReference>
<dbReference type="PROSITE" id="PS51195">
    <property type="entry name" value="Q_MOTIF"/>
    <property type="match status" value="1"/>
</dbReference>
<feature type="compositionally biased region" description="Acidic residues" evidence="19">
    <location>
        <begin position="70"/>
        <end position="79"/>
    </location>
</feature>
<feature type="domain" description="DEAD-box RNA helicase Q" evidence="23">
    <location>
        <begin position="125"/>
        <end position="153"/>
    </location>
</feature>
<gene>
    <name evidence="24" type="ORF">CcCBS67573_g01593</name>
</gene>
<feature type="domain" description="RanBP2-type" evidence="20">
    <location>
        <begin position="574"/>
        <end position="603"/>
    </location>
</feature>
<evidence type="ECO:0000256" key="17">
    <source>
        <dbReference type="PROSITE-ProRule" id="PRU00552"/>
    </source>
</evidence>
<dbReference type="InterPro" id="IPR014014">
    <property type="entry name" value="RNA_helicase_DEAD_Q_motif"/>
</dbReference>